<name>A0A1Y5T9T4_9PROT</name>
<keyword evidence="1" id="KW-0813">Transport</keyword>
<dbReference type="InterPro" id="IPR027417">
    <property type="entry name" value="P-loop_NTPase"/>
</dbReference>
<feature type="domain" description="ABC transporter" evidence="4">
    <location>
        <begin position="9"/>
        <end position="246"/>
    </location>
</feature>
<dbReference type="Gene3D" id="3.40.50.300">
    <property type="entry name" value="P-loop containing nucleotide triphosphate hydrolases"/>
    <property type="match status" value="1"/>
</dbReference>
<dbReference type="InterPro" id="IPR003439">
    <property type="entry name" value="ABC_transporter-like_ATP-bd"/>
</dbReference>
<evidence type="ECO:0000313" key="6">
    <source>
        <dbReference type="Proteomes" id="UP000193200"/>
    </source>
</evidence>
<dbReference type="GO" id="GO:0005524">
    <property type="term" value="F:ATP binding"/>
    <property type="evidence" value="ECO:0007669"/>
    <property type="project" value="UniProtKB-KW"/>
</dbReference>
<organism evidence="5 6">
    <name type="scientific">Oceanibacterium hippocampi</name>
    <dbReference type="NCBI Taxonomy" id="745714"/>
    <lineage>
        <taxon>Bacteria</taxon>
        <taxon>Pseudomonadati</taxon>
        <taxon>Pseudomonadota</taxon>
        <taxon>Alphaproteobacteria</taxon>
        <taxon>Sneathiellales</taxon>
        <taxon>Sneathiellaceae</taxon>
        <taxon>Oceanibacterium</taxon>
    </lineage>
</organism>
<dbReference type="Proteomes" id="UP000193200">
    <property type="component" value="Unassembled WGS sequence"/>
</dbReference>
<dbReference type="RefSeq" id="WP_085884456.1">
    <property type="nucleotide sequence ID" value="NZ_FWFR01000002.1"/>
</dbReference>
<reference evidence="5 6" key="1">
    <citation type="submission" date="2017-03" db="EMBL/GenBank/DDBJ databases">
        <authorList>
            <person name="Afonso C.L."/>
            <person name="Miller P.J."/>
            <person name="Scott M.A."/>
            <person name="Spackman E."/>
            <person name="Goraichik I."/>
            <person name="Dimitrov K.M."/>
            <person name="Suarez D.L."/>
            <person name="Swayne D.E."/>
        </authorList>
    </citation>
    <scope>NUCLEOTIDE SEQUENCE [LARGE SCALE GENOMIC DNA]</scope>
    <source>
        <strain evidence="5 6">CECT 7691</strain>
    </source>
</reference>
<dbReference type="PANTHER" id="PTHR43023">
    <property type="entry name" value="PROTEIN TRIGALACTOSYLDIACYLGLYCEROL 3, CHLOROPLASTIC"/>
    <property type="match status" value="1"/>
</dbReference>
<dbReference type="AlphaFoldDB" id="A0A1Y5T9T4"/>
<accession>A0A1Y5T9T4</accession>
<gene>
    <name evidence="5" type="primary">yxeO</name>
    <name evidence="5" type="ORF">OCH7691_02591</name>
</gene>
<dbReference type="SUPFAM" id="SSF52540">
    <property type="entry name" value="P-loop containing nucleoside triphosphate hydrolases"/>
    <property type="match status" value="1"/>
</dbReference>
<dbReference type="InterPro" id="IPR003593">
    <property type="entry name" value="AAA+_ATPase"/>
</dbReference>
<dbReference type="PANTHER" id="PTHR43023:SF3">
    <property type="entry name" value="PROTEIN TRIGALACTOSYLDIACYLGLYCEROL 3, CHLOROPLASTIC"/>
    <property type="match status" value="1"/>
</dbReference>
<dbReference type="Pfam" id="PF00005">
    <property type="entry name" value="ABC_tran"/>
    <property type="match status" value="1"/>
</dbReference>
<keyword evidence="6" id="KW-1185">Reference proteome</keyword>
<evidence type="ECO:0000259" key="4">
    <source>
        <dbReference type="PROSITE" id="PS50893"/>
    </source>
</evidence>
<proteinExistence type="predicted"/>
<evidence type="ECO:0000313" key="5">
    <source>
        <dbReference type="EMBL" id="SLN58866.1"/>
    </source>
</evidence>
<dbReference type="PROSITE" id="PS50893">
    <property type="entry name" value="ABC_TRANSPORTER_2"/>
    <property type="match status" value="1"/>
</dbReference>
<dbReference type="PROSITE" id="PS00211">
    <property type="entry name" value="ABC_TRANSPORTER_1"/>
    <property type="match status" value="1"/>
</dbReference>
<evidence type="ECO:0000256" key="1">
    <source>
        <dbReference type="ARBA" id="ARBA00022448"/>
    </source>
</evidence>
<dbReference type="OrthoDB" id="9802264at2"/>
<keyword evidence="3 5" id="KW-0067">ATP-binding</keyword>
<dbReference type="InterPro" id="IPR017871">
    <property type="entry name" value="ABC_transporter-like_CS"/>
</dbReference>
<dbReference type="SMART" id="SM00382">
    <property type="entry name" value="AAA"/>
    <property type="match status" value="1"/>
</dbReference>
<dbReference type="EC" id="3.6.3.-" evidence="5"/>
<keyword evidence="2" id="KW-0547">Nucleotide-binding</keyword>
<dbReference type="InParanoid" id="A0A1Y5T9T4"/>
<dbReference type="GO" id="GO:0016887">
    <property type="term" value="F:ATP hydrolysis activity"/>
    <property type="evidence" value="ECO:0007669"/>
    <property type="project" value="InterPro"/>
</dbReference>
<protein>
    <submittedName>
        <fullName evidence="5">Putative amino-acid import ATP-binding protein YxeO</fullName>
        <ecNumber evidence="5">3.6.3.-</ecNumber>
    </submittedName>
</protein>
<sequence>MSGDGDIKIRLVDVCKRFGDKQVLDHVSLDIAARRNAVLVGSAASGKSVLLKCLVGLHRPESGRVEIDGVDTVHLKRGERIRMMLRFGVLFQRSALFDSLPVWENIAFKLIQAERMPRPKAREHALEKLGQVGLSADVADLMPASLSGGMQKRVGLARAIAGDPEFLILDDPTAGLDPINTRNINRLINKCVDELGATALSVTGDMASAREEYDDLTMIHEGRVIWSGPTADIDRSDDPYLQQLINGRAKGPIKMRVRARGPS</sequence>
<evidence type="ECO:0000256" key="2">
    <source>
        <dbReference type="ARBA" id="ARBA00022741"/>
    </source>
</evidence>
<dbReference type="EMBL" id="FWFR01000002">
    <property type="protein sequence ID" value="SLN58866.1"/>
    <property type="molecule type" value="Genomic_DNA"/>
</dbReference>
<evidence type="ECO:0000256" key="3">
    <source>
        <dbReference type="ARBA" id="ARBA00022840"/>
    </source>
</evidence>
<keyword evidence="5" id="KW-0378">Hydrolase</keyword>